<dbReference type="InterPro" id="IPR008271">
    <property type="entry name" value="Ser/Thr_kinase_AS"/>
</dbReference>
<evidence type="ECO:0000256" key="5">
    <source>
        <dbReference type="ARBA" id="ARBA00022741"/>
    </source>
</evidence>
<comment type="caution">
    <text evidence="13">The sequence shown here is derived from an EMBL/GenBank/DDBJ whole genome shotgun (WGS) entry which is preliminary data.</text>
</comment>
<feature type="compositionally biased region" description="Basic and acidic residues" evidence="11">
    <location>
        <begin position="597"/>
        <end position="629"/>
    </location>
</feature>
<dbReference type="FunFam" id="3.30.200.20:FF:000270">
    <property type="entry name" value="Serine/threonine-protein kinase bur1"/>
    <property type="match status" value="1"/>
</dbReference>
<dbReference type="SUPFAM" id="SSF56112">
    <property type="entry name" value="Protein kinase-like (PK-like)"/>
    <property type="match status" value="1"/>
</dbReference>
<feature type="compositionally biased region" description="Low complexity" evidence="11">
    <location>
        <begin position="95"/>
        <end position="112"/>
    </location>
</feature>
<evidence type="ECO:0000256" key="9">
    <source>
        <dbReference type="ARBA" id="ARBA00048367"/>
    </source>
</evidence>
<sequence length="649" mass="74146">MGQFYQNHQHHGHFSAPHNQMQPGFPNQQYRGNQQGFRQNQFSPVQDRRFSGPGQQGFPIHGQRGRGHFSNLHWTSNGRGIGRGQFDQHPSMVNQTGPGPQQFAPQQTPTQQSNFEQVPEDSGDPDDNPFRPSKALQVEDESSTLNAQQVEATQNGVPAEGQKMLPPTGRPIPKGPQDKSGQKFSFAFKSKAPTTKPDLSQKMREPAPRRDAVSSGPGPSGTRTKTRETPSEHTLKRATGPERHAPRKEEKKVEKREEKREMRLTKAPLTLPPEFAASDSVYFRKPGNESVVGSGTYGKVFKAMHVYTKQLVALKKIRMEGERDGFPVTAVREIKLLQSLKHVNVVSLQEVMVEKNDCFMVFEYLSHDLTGLLNHPTFKLEHAHKKHLAKQLFEGLDYLHRRGVLHRDIKAANILVSREGQLKLADFGLARFFAKRRQLDYTNRVITIWYRSPELLLGETQYGPAVDIWSAACVLIEIFTKHAIFPGDGGEINQLDKIYAILGTPMKTEWPSLVDMAWYELLRPVERRHNVFAEKYKEKLTPAAFDLLSSMFQYDPAKRPSATEILEHPYFVSEEPAPRQAIELRDLEGDWHEFESKALRKENERRDKEAKKEIQRKEQQKEKEREKRRSSMTVSTERDAKRQQTARPG</sequence>
<proteinExistence type="inferred from homology"/>
<feature type="region of interest" description="Disordered" evidence="11">
    <location>
        <begin position="597"/>
        <end position="649"/>
    </location>
</feature>
<dbReference type="PANTHER" id="PTHR24056">
    <property type="entry name" value="CELL DIVISION PROTEIN KINASE"/>
    <property type="match status" value="1"/>
</dbReference>
<dbReference type="Gene3D" id="1.10.510.10">
    <property type="entry name" value="Transferase(Phosphotransferase) domain 1"/>
    <property type="match status" value="1"/>
</dbReference>
<dbReference type="InterPro" id="IPR011009">
    <property type="entry name" value="Kinase-like_dom_sf"/>
</dbReference>
<organism evidence="13 14">
    <name type="scientific">Glutinoglossum americanum</name>
    <dbReference type="NCBI Taxonomy" id="1670608"/>
    <lineage>
        <taxon>Eukaryota</taxon>
        <taxon>Fungi</taxon>
        <taxon>Dikarya</taxon>
        <taxon>Ascomycota</taxon>
        <taxon>Pezizomycotina</taxon>
        <taxon>Geoglossomycetes</taxon>
        <taxon>Geoglossales</taxon>
        <taxon>Geoglossaceae</taxon>
        <taxon>Glutinoglossum</taxon>
    </lineage>
</organism>
<dbReference type="GO" id="GO:0032968">
    <property type="term" value="P:positive regulation of transcription elongation by RNA polymerase II"/>
    <property type="evidence" value="ECO:0007669"/>
    <property type="project" value="TreeGrafter"/>
</dbReference>
<evidence type="ECO:0000313" key="14">
    <source>
        <dbReference type="Proteomes" id="UP000698800"/>
    </source>
</evidence>
<dbReference type="PROSITE" id="PS00107">
    <property type="entry name" value="PROTEIN_KINASE_ATP"/>
    <property type="match status" value="1"/>
</dbReference>
<dbReference type="Pfam" id="PF00069">
    <property type="entry name" value="Pkinase"/>
    <property type="match status" value="1"/>
</dbReference>
<comment type="catalytic activity">
    <reaction evidence="9">
        <text>L-seryl-[protein] + ATP = O-phospho-L-seryl-[protein] + ADP + H(+)</text>
        <dbReference type="Rhea" id="RHEA:17989"/>
        <dbReference type="Rhea" id="RHEA-COMP:9863"/>
        <dbReference type="Rhea" id="RHEA-COMP:11604"/>
        <dbReference type="ChEBI" id="CHEBI:15378"/>
        <dbReference type="ChEBI" id="CHEBI:29999"/>
        <dbReference type="ChEBI" id="CHEBI:30616"/>
        <dbReference type="ChEBI" id="CHEBI:83421"/>
        <dbReference type="ChEBI" id="CHEBI:456216"/>
        <dbReference type="EC" id="2.7.11.22"/>
    </reaction>
</comment>
<dbReference type="PANTHER" id="PTHR24056:SF546">
    <property type="entry name" value="CYCLIN-DEPENDENT KINASE 12"/>
    <property type="match status" value="1"/>
</dbReference>
<protein>
    <recommendedName>
        <fullName evidence="2">cyclin-dependent kinase</fullName>
        <ecNumber evidence="2">2.7.11.22</ecNumber>
    </recommendedName>
</protein>
<accession>A0A9P8KXR2</accession>
<dbReference type="FunFam" id="1.10.510.10:FF:000440">
    <property type="entry name" value="Serine/threonine-protein kinase bur1"/>
    <property type="match status" value="1"/>
</dbReference>
<reference evidence="13" key="1">
    <citation type="submission" date="2021-03" db="EMBL/GenBank/DDBJ databases">
        <title>Comparative genomics and phylogenomic investigation of the class Geoglossomycetes provide insights into ecological specialization and systematics.</title>
        <authorList>
            <person name="Melie T."/>
            <person name="Pirro S."/>
            <person name="Miller A.N."/>
            <person name="Quandt A."/>
        </authorList>
    </citation>
    <scope>NUCLEOTIDE SEQUENCE</scope>
    <source>
        <strain evidence="13">GBOQ0MN5Z8</strain>
    </source>
</reference>
<evidence type="ECO:0000256" key="6">
    <source>
        <dbReference type="ARBA" id="ARBA00022777"/>
    </source>
</evidence>
<dbReference type="AlphaFoldDB" id="A0A9P8KXR2"/>
<dbReference type="EMBL" id="JAGHQL010000069">
    <property type="protein sequence ID" value="KAH0541764.1"/>
    <property type="molecule type" value="Genomic_DNA"/>
</dbReference>
<dbReference type="InterPro" id="IPR017441">
    <property type="entry name" value="Protein_kinase_ATP_BS"/>
</dbReference>
<dbReference type="CDD" id="cd07840">
    <property type="entry name" value="STKc_CDK9_like"/>
    <property type="match status" value="1"/>
</dbReference>
<evidence type="ECO:0000256" key="3">
    <source>
        <dbReference type="ARBA" id="ARBA00022527"/>
    </source>
</evidence>
<dbReference type="InterPro" id="IPR050108">
    <property type="entry name" value="CDK"/>
</dbReference>
<evidence type="ECO:0000256" key="8">
    <source>
        <dbReference type="ARBA" id="ARBA00047811"/>
    </source>
</evidence>
<dbReference type="SMART" id="SM00220">
    <property type="entry name" value="S_TKc"/>
    <property type="match status" value="1"/>
</dbReference>
<comment type="similarity">
    <text evidence="1">Belongs to the protein kinase superfamily. CMGC Ser/Thr protein kinase family. CDC2/CDKX subfamily.</text>
</comment>
<dbReference type="PROSITE" id="PS00108">
    <property type="entry name" value="PROTEIN_KINASE_ST"/>
    <property type="match status" value="1"/>
</dbReference>
<keyword evidence="4" id="KW-0808">Transferase</keyword>
<dbReference type="GO" id="GO:0008024">
    <property type="term" value="C:cyclin/CDK positive transcription elongation factor complex"/>
    <property type="evidence" value="ECO:0007669"/>
    <property type="project" value="TreeGrafter"/>
</dbReference>
<evidence type="ECO:0000256" key="7">
    <source>
        <dbReference type="ARBA" id="ARBA00022840"/>
    </source>
</evidence>
<comment type="catalytic activity">
    <reaction evidence="8">
        <text>L-threonyl-[protein] + ATP = O-phospho-L-threonyl-[protein] + ADP + H(+)</text>
        <dbReference type="Rhea" id="RHEA:46608"/>
        <dbReference type="Rhea" id="RHEA-COMP:11060"/>
        <dbReference type="Rhea" id="RHEA-COMP:11605"/>
        <dbReference type="ChEBI" id="CHEBI:15378"/>
        <dbReference type="ChEBI" id="CHEBI:30013"/>
        <dbReference type="ChEBI" id="CHEBI:30616"/>
        <dbReference type="ChEBI" id="CHEBI:61977"/>
        <dbReference type="ChEBI" id="CHEBI:456216"/>
        <dbReference type="EC" id="2.7.11.22"/>
    </reaction>
</comment>
<evidence type="ECO:0000256" key="4">
    <source>
        <dbReference type="ARBA" id="ARBA00022679"/>
    </source>
</evidence>
<keyword evidence="14" id="KW-1185">Reference proteome</keyword>
<keyword evidence="7 10" id="KW-0067">ATP-binding</keyword>
<dbReference type="OrthoDB" id="204883at2759"/>
<dbReference type="PROSITE" id="PS50011">
    <property type="entry name" value="PROTEIN_KINASE_DOM"/>
    <property type="match status" value="1"/>
</dbReference>
<dbReference type="EC" id="2.7.11.22" evidence="2"/>
<feature type="region of interest" description="Disordered" evidence="11">
    <location>
        <begin position="1"/>
        <end position="32"/>
    </location>
</feature>
<feature type="compositionally biased region" description="Acidic residues" evidence="11">
    <location>
        <begin position="118"/>
        <end position="127"/>
    </location>
</feature>
<feature type="domain" description="Protein kinase" evidence="12">
    <location>
        <begin position="286"/>
        <end position="571"/>
    </location>
</feature>
<keyword evidence="5 10" id="KW-0547">Nucleotide-binding</keyword>
<dbReference type="Proteomes" id="UP000698800">
    <property type="component" value="Unassembled WGS sequence"/>
</dbReference>
<evidence type="ECO:0000256" key="10">
    <source>
        <dbReference type="PROSITE-ProRule" id="PRU10141"/>
    </source>
</evidence>
<dbReference type="GO" id="GO:0004693">
    <property type="term" value="F:cyclin-dependent protein serine/threonine kinase activity"/>
    <property type="evidence" value="ECO:0007669"/>
    <property type="project" value="UniProtKB-EC"/>
</dbReference>
<evidence type="ECO:0000256" key="1">
    <source>
        <dbReference type="ARBA" id="ARBA00006485"/>
    </source>
</evidence>
<evidence type="ECO:0000313" key="13">
    <source>
        <dbReference type="EMBL" id="KAH0541764.1"/>
    </source>
</evidence>
<dbReference type="GO" id="GO:0030332">
    <property type="term" value="F:cyclin binding"/>
    <property type="evidence" value="ECO:0007669"/>
    <property type="project" value="TreeGrafter"/>
</dbReference>
<keyword evidence="3" id="KW-0723">Serine/threonine-protein kinase</keyword>
<feature type="compositionally biased region" description="Basic and acidic residues" evidence="11">
    <location>
        <begin position="199"/>
        <end position="212"/>
    </location>
</feature>
<evidence type="ECO:0000256" key="11">
    <source>
        <dbReference type="SAM" id="MobiDB-lite"/>
    </source>
</evidence>
<dbReference type="GO" id="GO:0008353">
    <property type="term" value="F:RNA polymerase II CTD heptapeptide repeat kinase activity"/>
    <property type="evidence" value="ECO:0007669"/>
    <property type="project" value="TreeGrafter"/>
</dbReference>
<feature type="compositionally biased region" description="Polar residues" evidence="11">
    <location>
        <begin position="17"/>
        <end position="32"/>
    </location>
</feature>
<evidence type="ECO:0000259" key="12">
    <source>
        <dbReference type="PROSITE" id="PS50011"/>
    </source>
</evidence>
<dbReference type="GO" id="GO:0005524">
    <property type="term" value="F:ATP binding"/>
    <property type="evidence" value="ECO:0007669"/>
    <property type="project" value="UniProtKB-UniRule"/>
</dbReference>
<name>A0A9P8KXR2_9PEZI</name>
<feature type="region of interest" description="Disordered" evidence="11">
    <location>
        <begin position="44"/>
        <end position="262"/>
    </location>
</feature>
<keyword evidence="6" id="KW-0418">Kinase</keyword>
<evidence type="ECO:0000256" key="2">
    <source>
        <dbReference type="ARBA" id="ARBA00012425"/>
    </source>
</evidence>
<feature type="binding site" evidence="10">
    <location>
        <position position="315"/>
    </location>
    <ligand>
        <name>ATP</name>
        <dbReference type="ChEBI" id="CHEBI:30616"/>
    </ligand>
</feature>
<feature type="compositionally biased region" description="Polar residues" evidence="11">
    <location>
        <begin position="143"/>
        <end position="156"/>
    </location>
</feature>
<gene>
    <name evidence="13" type="ORF">FGG08_003786</name>
</gene>
<feature type="compositionally biased region" description="Basic and acidic residues" evidence="11">
    <location>
        <begin position="225"/>
        <end position="262"/>
    </location>
</feature>
<dbReference type="InterPro" id="IPR000719">
    <property type="entry name" value="Prot_kinase_dom"/>
</dbReference>
<dbReference type="Gene3D" id="3.30.200.20">
    <property type="entry name" value="Phosphorylase Kinase, domain 1"/>
    <property type="match status" value="1"/>
</dbReference>